<evidence type="ECO:0000313" key="1">
    <source>
        <dbReference type="EMBL" id="SUZ31111.1"/>
    </source>
</evidence>
<gene>
    <name evidence="1" type="ORF">ROE7235_00846</name>
</gene>
<proteinExistence type="predicted"/>
<reference evidence="2" key="1">
    <citation type="submission" date="2018-08" db="EMBL/GenBank/DDBJ databases">
        <authorList>
            <person name="Rodrigo-Torres L."/>
            <person name="Arahal R. D."/>
            <person name="Lucena T."/>
        </authorList>
    </citation>
    <scope>NUCLEOTIDE SEQUENCE [LARGE SCALE GENOMIC DNA]</scope>
    <source>
        <strain evidence="2">CECT 7235</strain>
    </source>
</reference>
<evidence type="ECO:0000313" key="2">
    <source>
        <dbReference type="Proteomes" id="UP000272908"/>
    </source>
</evidence>
<protein>
    <submittedName>
        <fullName evidence="1">Uncharacterized protein</fullName>
    </submittedName>
</protein>
<sequence length="117" mass="12942">MALGALVWVWVAWYVFLAPDATPEQIAARAERDAAREFGRFKSEAQVKCSLEIQKGLNDPASAEWVSRVDWPVIDSGSFYTIRATYRGANLFGATVTETRNCLATRRGDTATIIGLE</sequence>
<accession>A0A3B0M4U4</accession>
<dbReference type="EMBL" id="UIHC01000005">
    <property type="protein sequence ID" value="SUZ31111.1"/>
    <property type="molecule type" value="Genomic_DNA"/>
</dbReference>
<dbReference type="AlphaFoldDB" id="A0A3B0M4U4"/>
<keyword evidence="2" id="KW-1185">Reference proteome</keyword>
<name>A0A3B0M4U4_9RHOB</name>
<organism evidence="1 2">
    <name type="scientific">Roseinatronobacter ekhonensis</name>
    <dbReference type="NCBI Taxonomy" id="254356"/>
    <lineage>
        <taxon>Bacteria</taxon>
        <taxon>Pseudomonadati</taxon>
        <taxon>Pseudomonadota</taxon>
        <taxon>Alphaproteobacteria</taxon>
        <taxon>Rhodobacterales</taxon>
        <taxon>Paracoccaceae</taxon>
        <taxon>Roseinatronobacter</taxon>
    </lineage>
</organism>
<dbReference type="Proteomes" id="UP000272908">
    <property type="component" value="Unassembled WGS sequence"/>
</dbReference>